<dbReference type="Proteomes" id="UP000186309">
    <property type="component" value="Chromosome"/>
</dbReference>
<feature type="transmembrane region" description="Helical" evidence="12">
    <location>
        <begin position="21"/>
        <end position="47"/>
    </location>
</feature>
<dbReference type="RefSeq" id="WP_076344030.1">
    <property type="nucleotide sequence ID" value="NZ_CP019082.1"/>
</dbReference>
<feature type="transmembrane region" description="Helical" evidence="12">
    <location>
        <begin position="89"/>
        <end position="116"/>
    </location>
</feature>
<dbReference type="CDD" id="cd06164">
    <property type="entry name" value="S2P-M50_SpoIVFB_CBS"/>
    <property type="match status" value="1"/>
</dbReference>
<evidence type="ECO:0000256" key="3">
    <source>
        <dbReference type="ARBA" id="ARBA00007931"/>
    </source>
</evidence>
<dbReference type="GO" id="GO:0006508">
    <property type="term" value="P:proteolysis"/>
    <property type="evidence" value="ECO:0007669"/>
    <property type="project" value="UniProtKB-KW"/>
</dbReference>
<feature type="transmembrane region" description="Helical" evidence="12">
    <location>
        <begin position="122"/>
        <end position="143"/>
    </location>
</feature>
<sequence>MRMSWKLGRAAGIDVFLHPTFLLILFAPGAVANLPLVIALFGCVLLHEFGHALTARRFGIGTVNITLYPIGGVARLMRMPRAPGAELLIALAGPAVNFAIAAGLCAVLGLGGSAILGDYASFFLLQLMAMNLVLGGFNLIPAFPMDGGRVLRAVLSGWIGRGRATSFAASVGRALALGFGIYSLLTFNLIQVALAGFIYYAAGVEEAGVLADERRRRSPTPNEEDLWKAPPGYRWIESGQGVWRLAPVTVADWANRRWG</sequence>
<keyword evidence="6" id="KW-0479">Metal-binding</keyword>
<dbReference type="PANTHER" id="PTHR39188:SF3">
    <property type="entry name" value="STAGE IV SPORULATION PROTEIN FB"/>
    <property type="match status" value="1"/>
</dbReference>
<dbReference type="GO" id="GO:0046872">
    <property type="term" value="F:metal ion binding"/>
    <property type="evidence" value="ECO:0007669"/>
    <property type="project" value="UniProtKB-KW"/>
</dbReference>
<evidence type="ECO:0000256" key="12">
    <source>
        <dbReference type="SAM" id="Phobius"/>
    </source>
</evidence>
<comment type="subcellular location">
    <subcellularLocation>
        <location evidence="2">Membrane</location>
        <topology evidence="2">Multi-pass membrane protein</topology>
    </subcellularLocation>
</comment>
<evidence type="ECO:0000256" key="7">
    <source>
        <dbReference type="ARBA" id="ARBA00022801"/>
    </source>
</evidence>
<dbReference type="STRING" id="1387353.BSF38_01278"/>
<feature type="transmembrane region" description="Helical" evidence="12">
    <location>
        <begin position="59"/>
        <end position="77"/>
    </location>
</feature>
<keyword evidence="4 14" id="KW-0645">Protease</keyword>
<reference evidence="15" key="1">
    <citation type="submission" date="2016-12" db="EMBL/GenBank/DDBJ databases">
        <title>Comparative genomics of four Isosphaeraceae planctomycetes: a common pool of plasmids and glycoside hydrolase genes.</title>
        <authorList>
            <person name="Ivanova A."/>
        </authorList>
    </citation>
    <scope>NUCLEOTIDE SEQUENCE [LARGE SCALE GENOMIC DNA]</scope>
    <source>
        <strain evidence="15">PX4</strain>
    </source>
</reference>
<evidence type="ECO:0000313" key="15">
    <source>
        <dbReference type="Proteomes" id="UP000186309"/>
    </source>
</evidence>
<feature type="domain" description="Peptidase M50" evidence="13">
    <location>
        <begin position="121"/>
        <end position="177"/>
    </location>
</feature>
<keyword evidence="9 12" id="KW-1133">Transmembrane helix</keyword>
<accession>A0A1U7CLK4</accession>
<feature type="transmembrane region" description="Helical" evidence="12">
    <location>
        <begin position="164"/>
        <end position="184"/>
    </location>
</feature>
<dbReference type="Pfam" id="PF02163">
    <property type="entry name" value="Peptidase_M50"/>
    <property type="match status" value="2"/>
</dbReference>
<evidence type="ECO:0000256" key="9">
    <source>
        <dbReference type="ARBA" id="ARBA00022989"/>
    </source>
</evidence>
<evidence type="ECO:0000256" key="4">
    <source>
        <dbReference type="ARBA" id="ARBA00022670"/>
    </source>
</evidence>
<keyword evidence="15" id="KW-1185">Reference proteome</keyword>
<dbReference type="OrthoDB" id="9800627at2"/>
<evidence type="ECO:0000256" key="2">
    <source>
        <dbReference type="ARBA" id="ARBA00004141"/>
    </source>
</evidence>
<dbReference type="EMBL" id="CP019082">
    <property type="protein sequence ID" value="APW59820.1"/>
    <property type="molecule type" value="Genomic_DNA"/>
</dbReference>
<dbReference type="AlphaFoldDB" id="A0A1U7CLK4"/>
<evidence type="ECO:0000313" key="14">
    <source>
        <dbReference type="EMBL" id="APW59820.1"/>
    </source>
</evidence>
<name>A0A1U7CLK4_9BACT</name>
<evidence type="ECO:0000256" key="5">
    <source>
        <dbReference type="ARBA" id="ARBA00022692"/>
    </source>
</evidence>
<comment type="cofactor">
    <cofactor evidence="1">
        <name>Zn(2+)</name>
        <dbReference type="ChEBI" id="CHEBI:29105"/>
    </cofactor>
</comment>
<keyword evidence="8" id="KW-0862">Zinc</keyword>
<keyword evidence="11 12" id="KW-0472">Membrane</keyword>
<evidence type="ECO:0000259" key="13">
    <source>
        <dbReference type="Pfam" id="PF02163"/>
    </source>
</evidence>
<keyword evidence="5 12" id="KW-0812">Transmembrane</keyword>
<keyword evidence="7" id="KW-0378">Hydrolase</keyword>
<gene>
    <name evidence="14" type="primary">rip3_1</name>
    <name evidence="14" type="ORF">BSF38_01278</name>
</gene>
<dbReference type="KEGG" id="pbor:BSF38_01278"/>
<feature type="domain" description="Peptidase M50" evidence="13">
    <location>
        <begin position="36"/>
        <end position="108"/>
    </location>
</feature>
<evidence type="ECO:0000256" key="6">
    <source>
        <dbReference type="ARBA" id="ARBA00022723"/>
    </source>
</evidence>
<dbReference type="InterPro" id="IPR008915">
    <property type="entry name" value="Peptidase_M50"/>
</dbReference>
<proteinExistence type="inferred from homology"/>
<protein>
    <submittedName>
        <fullName evidence="14">Zinc metalloprotease Rip3</fullName>
    </submittedName>
</protein>
<comment type="similarity">
    <text evidence="3">Belongs to the peptidase M50B family.</text>
</comment>
<keyword evidence="10 14" id="KW-0482">Metalloprotease</keyword>
<evidence type="ECO:0000256" key="1">
    <source>
        <dbReference type="ARBA" id="ARBA00001947"/>
    </source>
</evidence>
<evidence type="ECO:0000256" key="8">
    <source>
        <dbReference type="ARBA" id="ARBA00022833"/>
    </source>
</evidence>
<dbReference type="PANTHER" id="PTHR39188">
    <property type="entry name" value="MEMBRANE-ASSOCIATED ZINC METALLOPROTEASE M50B"/>
    <property type="match status" value="1"/>
</dbReference>
<evidence type="ECO:0000256" key="10">
    <source>
        <dbReference type="ARBA" id="ARBA00023049"/>
    </source>
</evidence>
<dbReference type="GO" id="GO:0016020">
    <property type="term" value="C:membrane"/>
    <property type="evidence" value="ECO:0007669"/>
    <property type="project" value="UniProtKB-SubCell"/>
</dbReference>
<dbReference type="GO" id="GO:0008237">
    <property type="term" value="F:metallopeptidase activity"/>
    <property type="evidence" value="ECO:0007669"/>
    <property type="project" value="UniProtKB-KW"/>
</dbReference>
<organism evidence="14 15">
    <name type="scientific">Paludisphaera borealis</name>
    <dbReference type="NCBI Taxonomy" id="1387353"/>
    <lineage>
        <taxon>Bacteria</taxon>
        <taxon>Pseudomonadati</taxon>
        <taxon>Planctomycetota</taxon>
        <taxon>Planctomycetia</taxon>
        <taxon>Isosphaerales</taxon>
        <taxon>Isosphaeraceae</taxon>
        <taxon>Paludisphaera</taxon>
    </lineage>
</organism>
<evidence type="ECO:0000256" key="11">
    <source>
        <dbReference type="ARBA" id="ARBA00023136"/>
    </source>
</evidence>